<dbReference type="GO" id="GO:0046491">
    <property type="term" value="P:L-methylmalonyl-CoA metabolic process"/>
    <property type="evidence" value="ECO:0007669"/>
    <property type="project" value="TreeGrafter"/>
</dbReference>
<evidence type="ECO:0000259" key="2">
    <source>
        <dbReference type="PROSITE" id="PS51819"/>
    </source>
</evidence>
<accession>A0A6A6CBV9</accession>
<evidence type="ECO:0000313" key="3">
    <source>
        <dbReference type="EMBL" id="KAF2164677.1"/>
    </source>
</evidence>
<feature type="domain" description="VOC" evidence="2">
    <location>
        <begin position="10"/>
        <end position="151"/>
    </location>
</feature>
<dbReference type="EMBL" id="ML993603">
    <property type="protein sequence ID" value="KAF2164677.1"/>
    <property type="molecule type" value="Genomic_DNA"/>
</dbReference>
<dbReference type="RefSeq" id="XP_033665566.1">
    <property type="nucleotide sequence ID" value="XM_033807530.1"/>
</dbReference>
<gene>
    <name evidence="3" type="ORF">M409DRAFT_25071</name>
</gene>
<dbReference type="PROSITE" id="PS51819">
    <property type="entry name" value="VOC"/>
    <property type="match status" value="1"/>
</dbReference>
<dbReference type="InterPro" id="IPR051785">
    <property type="entry name" value="MMCE/EMCE_epimerase"/>
</dbReference>
<reference evidence="3" key="1">
    <citation type="journal article" date="2020" name="Stud. Mycol.">
        <title>101 Dothideomycetes genomes: a test case for predicting lifestyles and emergence of pathogens.</title>
        <authorList>
            <person name="Haridas S."/>
            <person name="Albert R."/>
            <person name="Binder M."/>
            <person name="Bloem J."/>
            <person name="Labutti K."/>
            <person name="Salamov A."/>
            <person name="Andreopoulos B."/>
            <person name="Baker S."/>
            <person name="Barry K."/>
            <person name="Bills G."/>
            <person name="Bluhm B."/>
            <person name="Cannon C."/>
            <person name="Castanera R."/>
            <person name="Culley D."/>
            <person name="Daum C."/>
            <person name="Ezra D."/>
            <person name="Gonzalez J."/>
            <person name="Henrissat B."/>
            <person name="Kuo A."/>
            <person name="Liang C."/>
            <person name="Lipzen A."/>
            <person name="Lutzoni F."/>
            <person name="Magnuson J."/>
            <person name="Mondo S."/>
            <person name="Nolan M."/>
            <person name="Ohm R."/>
            <person name="Pangilinan J."/>
            <person name="Park H.-J."/>
            <person name="Ramirez L."/>
            <person name="Alfaro M."/>
            <person name="Sun H."/>
            <person name="Tritt A."/>
            <person name="Yoshinaga Y."/>
            <person name="Zwiers L.-H."/>
            <person name="Turgeon B."/>
            <person name="Goodwin S."/>
            <person name="Spatafora J."/>
            <person name="Crous P."/>
            <person name="Grigoriev I."/>
        </authorList>
    </citation>
    <scope>NUCLEOTIDE SEQUENCE</scope>
    <source>
        <strain evidence="3">ATCC 36951</strain>
    </source>
</reference>
<name>A0A6A6CBV9_ZASCE</name>
<keyword evidence="4" id="KW-1185">Reference proteome</keyword>
<dbReference type="GO" id="GO:0046872">
    <property type="term" value="F:metal ion binding"/>
    <property type="evidence" value="ECO:0007669"/>
    <property type="project" value="UniProtKB-KW"/>
</dbReference>
<keyword evidence="1" id="KW-0479">Metal-binding</keyword>
<protein>
    <recommendedName>
        <fullName evidence="2">VOC domain-containing protein</fullName>
    </recommendedName>
</protein>
<dbReference type="PANTHER" id="PTHR43048:SF3">
    <property type="entry name" value="METHYLMALONYL-COA EPIMERASE, MITOCHONDRIAL"/>
    <property type="match status" value="1"/>
</dbReference>
<evidence type="ECO:0000256" key="1">
    <source>
        <dbReference type="ARBA" id="ARBA00022723"/>
    </source>
</evidence>
<evidence type="ECO:0000313" key="4">
    <source>
        <dbReference type="Proteomes" id="UP000799537"/>
    </source>
</evidence>
<dbReference type="Gene3D" id="3.10.180.10">
    <property type="entry name" value="2,3-Dihydroxybiphenyl 1,2-Dioxygenase, domain 1"/>
    <property type="match status" value="1"/>
</dbReference>
<dbReference type="Pfam" id="PF13669">
    <property type="entry name" value="Glyoxalase_4"/>
    <property type="match status" value="1"/>
</dbReference>
<organism evidence="3 4">
    <name type="scientific">Zasmidium cellare ATCC 36951</name>
    <dbReference type="NCBI Taxonomy" id="1080233"/>
    <lineage>
        <taxon>Eukaryota</taxon>
        <taxon>Fungi</taxon>
        <taxon>Dikarya</taxon>
        <taxon>Ascomycota</taxon>
        <taxon>Pezizomycotina</taxon>
        <taxon>Dothideomycetes</taxon>
        <taxon>Dothideomycetidae</taxon>
        <taxon>Mycosphaerellales</taxon>
        <taxon>Mycosphaerellaceae</taxon>
        <taxon>Zasmidium</taxon>
    </lineage>
</organism>
<dbReference type="InterPro" id="IPR029068">
    <property type="entry name" value="Glyas_Bleomycin-R_OHBP_Dase"/>
</dbReference>
<dbReference type="SUPFAM" id="SSF54593">
    <property type="entry name" value="Glyoxalase/Bleomycin resistance protein/Dihydroxybiphenyl dioxygenase"/>
    <property type="match status" value="1"/>
</dbReference>
<dbReference type="AlphaFoldDB" id="A0A6A6CBV9"/>
<proteinExistence type="predicted"/>
<dbReference type="Proteomes" id="UP000799537">
    <property type="component" value="Unassembled WGS sequence"/>
</dbReference>
<dbReference type="GO" id="GO:0004493">
    <property type="term" value="F:methylmalonyl-CoA epimerase activity"/>
    <property type="evidence" value="ECO:0007669"/>
    <property type="project" value="TreeGrafter"/>
</dbReference>
<dbReference type="InterPro" id="IPR037523">
    <property type="entry name" value="VOC_core"/>
</dbReference>
<dbReference type="PANTHER" id="PTHR43048">
    <property type="entry name" value="METHYLMALONYL-COA EPIMERASE"/>
    <property type="match status" value="1"/>
</dbReference>
<dbReference type="GeneID" id="54560802"/>
<dbReference type="OrthoDB" id="2873368at2759"/>
<sequence>MSTHSFTINNANHTGITVSSLAESLKFWEGLLGCKILYRNHMAMSPELNVIGVTDAVMDNAMVALPDGTRIELLEYSAPADRKVYKPRGCDVGSAHIALDVKGTEALIEEATKLGWKAVDRPQRIRRGDGTYWTAIYMIGPDGETIELLEKLDE</sequence>